<evidence type="ECO:0000313" key="13">
    <source>
        <dbReference type="EMBL" id="KPU77251.1"/>
    </source>
</evidence>
<dbReference type="GO" id="GO:0007464">
    <property type="term" value="P:R3/R4 cell fate commitment"/>
    <property type="evidence" value="ECO:0007669"/>
    <property type="project" value="UniProtKB-ARBA"/>
</dbReference>
<dbReference type="GO" id="GO:0035167">
    <property type="term" value="P:larval lymph gland hemopoiesis"/>
    <property type="evidence" value="ECO:0007669"/>
    <property type="project" value="UniProtKB-ARBA"/>
</dbReference>
<evidence type="ECO:0000259" key="12">
    <source>
        <dbReference type="PROSITE" id="PS50157"/>
    </source>
</evidence>
<dbReference type="GO" id="GO:0005634">
    <property type="term" value="C:nucleus"/>
    <property type="evidence" value="ECO:0007669"/>
    <property type="project" value="UniProtKB-SubCell"/>
</dbReference>
<keyword evidence="6" id="KW-0804">Transcription</keyword>
<accession>A0A0P8XRP8</accession>
<dbReference type="GO" id="GO:0008406">
    <property type="term" value="P:gonad development"/>
    <property type="evidence" value="ECO:0007669"/>
    <property type="project" value="UniProtKB-ARBA"/>
</dbReference>
<dbReference type="CDD" id="cd18315">
    <property type="entry name" value="BTB_POZ_BAB-like"/>
    <property type="match status" value="1"/>
</dbReference>
<comment type="function">
    <text evidence="8">Putative transcription factor required for axon growth and guidance in the central and peripheral nervous systems. Repels CNS axons away from the midline by promoting the expression of the midline repellent sli and its receptor robo.</text>
</comment>
<proteinExistence type="predicted"/>
<dbReference type="AlphaFoldDB" id="A0A0P8XRP8"/>
<dbReference type="Gene3D" id="3.30.710.10">
    <property type="entry name" value="Potassium Channel Kv1.1, Chain A"/>
    <property type="match status" value="1"/>
</dbReference>
<evidence type="ECO:0000256" key="9">
    <source>
        <dbReference type="PROSITE-ProRule" id="PRU00042"/>
    </source>
</evidence>
<evidence type="ECO:0000256" key="8">
    <source>
        <dbReference type="ARBA" id="ARBA00037382"/>
    </source>
</evidence>
<dbReference type="SUPFAM" id="SSF57667">
    <property type="entry name" value="beta-beta-alpha zinc fingers"/>
    <property type="match status" value="1"/>
</dbReference>
<feature type="compositionally biased region" description="Low complexity" evidence="10">
    <location>
        <begin position="157"/>
        <end position="175"/>
    </location>
</feature>
<dbReference type="PANTHER" id="PTHR23110:SF111">
    <property type="entry name" value="LONGITUDINALS LACKING PROTEIN, ISOFORMS F_I_K_T"/>
    <property type="match status" value="1"/>
</dbReference>
<dbReference type="Pfam" id="PF00651">
    <property type="entry name" value="BTB"/>
    <property type="match status" value="1"/>
</dbReference>
<dbReference type="SMR" id="A0A0P8XRP8"/>
<feature type="compositionally biased region" description="Low complexity" evidence="10">
    <location>
        <begin position="227"/>
        <end position="250"/>
    </location>
</feature>
<dbReference type="InterPro" id="IPR011333">
    <property type="entry name" value="SKP1/BTB/POZ_sf"/>
</dbReference>
<feature type="compositionally biased region" description="Low complexity" evidence="10">
    <location>
        <begin position="262"/>
        <end position="293"/>
    </location>
</feature>
<keyword evidence="3" id="KW-0221">Differentiation</keyword>
<dbReference type="FunFam" id="3.30.710.10:FF:000091">
    <property type="entry name" value="Lola, isoform F"/>
    <property type="match status" value="1"/>
</dbReference>
<keyword evidence="14" id="KW-1185">Reference proteome</keyword>
<dbReference type="SUPFAM" id="SSF54695">
    <property type="entry name" value="POZ domain"/>
    <property type="match status" value="1"/>
</dbReference>
<feature type="region of interest" description="Disordered" evidence="10">
    <location>
        <begin position="115"/>
        <end position="197"/>
    </location>
</feature>
<evidence type="ECO:0000256" key="2">
    <source>
        <dbReference type="ARBA" id="ARBA00022473"/>
    </source>
</evidence>
<keyword evidence="2" id="KW-0217">Developmental protein</keyword>
<dbReference type="InterPro" id="IPR000210">
    <property type="entry name" value="BTB/POZ_dom"/>
</dbReference>
<dbReference type="PROSITE" id="PS50157">
    <property type="entry name" value="ZINC_FINGER_C2H2_2"/>
    <property type="match status" value="1"/>
</dbReference>
<comment type="subcellular location">
    <subcellularLocation>
        <location evidence="1">Nucleus</location>
    </subcellularLocation>
</comment>
<keyword evidence="4" id="KW-0524">Neurogenesis</keyword>
<name>A0A0P8XRP8_DROAN</name>
<feature type="domain" description="C2H2-type" evidence="12">
    <location>
        <begin position="539"/>
        <end position="566"/>
    </location>
</feature>
<evidence type="ECO:0000256" key="4">
    <source>
        <dbReference type="ARBA" id="ARBA00022902"/>
    </source>
</evidence>
<dbReference type="GO" id="GO:0016199">
    <property type="term" value="P:axon midline choice point recognition"/>
    <property type="evidence" value="ECO:0007669"/>
    <property type="project" value="UniProtKB-ARBA"/>
</dbReference>
<dbReference type="GO" id="GO:0045467">
    <property type="term" value="P:R7 cell development"/>
    <property type="evidence" value="ECO:0007669"/>
    <property type="project" value="UniProtKB-ARBA"/>
</dbReference>
<evidence type="ECO:0000256" key="7">
    <source>
        <dbReference type="ARBA" id="ARBA00023242"/>
    </source>
</evidence>
<evidence type="ECO:0000256" key="1">
    <source>
        <dbReference type="ARBA" id="ARBA00004123"/>
    </source>
</evidence>
<evidence type="ECO:0000256" key="5">
    <source>
        <dbReference type="ARBA" id="ARBA00023015"/>
    </source>
</evidence>
<dbReference type="InterPro" id="IPR013087">
    <property type="entry name" value="Znf_C2H2_type"/>
</dbReference>
<dbReference type="SMART" id="SM00355">
    <property type="entry name" value="ZnF_C2H2"/>
    <property type="match status" value="2"/>
</dbReference>
<feature type="region of interest" description="Disordered" evidence="10">
    <location>
        <begin position="446"/>
        <end position="501"/>
    </location>
</feature>
<dbReference type="GO" id="GO:0045476">
    <property type="term" value="P:nurse cell apoptotic process"/>
    <property type="evidence" value="ECO:0007669"/>
    <property type="project" value="UniProtKB-ARBA"/>
</dbReference>
<protein>
    <submittedName>
        <fullName evidence="13">Uncharacterized protein, isoform N</fullName>
    </submittedName>
</protein>
<keyword evidence="9" id="KW-0479">Metal-binding</keyword>
<dbReference type="InterPro" id="IPR036236">
    <property type="entry name" value="Znf_C2H2_sf"/>
</dbReference>
<evidence type="ECO:0000256" key="10">
    <source>
        <dbReference type="SAM" id="MobiDB-lite"/>
    </source>
</evidence>
<sequence>MDDDQQFCLRWNNHQSTLISVFDTLLENETLVDCTLAAEGKFLKAHKVVLSACSPYFATLLQEQYDKHPIFILKDVKYQELRAMMDYMYRGEVNISQDQLAALLKAAESLQIKGLSDNRTGGGSSAPKPEQQQHHRGKLGGAYTLEQTKRARLGTASGMDVSGDVSGSREGSSSPSRRRRKVRRRSMENDVHDNSNSSVLQAASNQSLLQQTGAGLAVSALVSTQLASGPSAGSSSQTSSTQQQQPLTSTNVTKKTESAKLTSSTAAAAPATGSATASAGTAGQQQQGQGQAQNPSDAINTDNVQAQSQGGAQGVQGDDEDMDSSSGAVSGGSVPATGGAAAIHTGVVVKQLASVVDKSSNHKQKIKDNSVSSVGSEMVIEPKAEYDDDAHDENVEDLTLDEEDMTMEELDQTAGTSQGGEGSSQTYATWQHDRSQDELGLMAQDAQQRDPQGLQLHTIDDSSSSQPTQNLNQNPHQNPLQNHLNGCKPDLADGGGGGDDYPQGLQHFQPPHFDHFHGILASATGGVGAGGVGGQEESFTCPQCYRTYRRHGTLRRHLRQECGKGKSMVCSVCGHRTKRADHLRQHVRKKHPEIAMRSLFKRQQRAAAVARGGGATAEEGPATEPEIVDLVDMMDEAGAEDEEHQNSFLVDDDDEEEHHQQQQQQHLMEASYRQQLRQQALFQQALQQVAAVVASGSSCSSAELLKGEGL</sequence>
<keyword evidence="7" id="KW-0539">Nucleus</keyword>
<keyword evidence="9" id="KW-0862">Zinc</keyword>
<dbReference type="Proteomes" id="UP000007801">
    <property type="component" value="Unassembled WGS sequence"/>
</dbReference>
<gene>
    <name evidence="13" type="primary">Dana\GF11096</name>
    <name evidence="13" type="synonym">dana_GLEANR_11168</name>
    <name evidence="13" type="ORF">GF11096</name>
</gene>
<dbReference type="Pfam" id="PF00096">
    <property type="entry name" value="zf-C2H2"/>
    <property type="match status" value="1"/>
</dbReference>
<evidence type="ECO:0000259" key="11">
    <source>
        <dbReference type="PROSITE" id="PS50097"/>
    </source>
</evidence>
<dbReference type="Gene3D" id="3.30.160.60">
    <property type="entry name" value="Classic Zinc Finger"/>
    <property type="match status" value="1"/>
</dbReference>
<feature type="region of interest" description="Disordered" evidence="10">
    <location>
        <begin position="227"/>
        <end position="333"/>
    </location>
</feature>
<feature type="domain" description="BTB" evidence="11">
    <location>
        <begin position="32"/>
        <end position="97"/>
    </location>
</feature>
<dbReference type="GO" id="GO:0048813">
    <property type="term" value="P:dendrite morphogenesis"/>
    <property type="evidence" value="ECO:0007669"/>
    <property type="project" value="UniProtKB-ARBA"/>
</dbReference>
<feature type="compositionally biased region" description="Low complexity" evidence="10">
    <location>
        <begin position="466"/>
        <end position="485"/>
    </location>
</feature>
<dbReference type="PROSITE" id="PS50097">
    <property type="entry name" value="BTB"/>
    <property type="match status" value="1"/>
</dbReference>
<feature type="compositionally biased region" description="Polar residues" evidence="10">
    <location>
        <begin position="294"/>
        <end position="303"/>
    </location>
</feature>
<dbReference type="GO" id="GO:0008270">
    <property type="term" value="F:zinc ion binding"/>
    <property type="evidence" value="ECO:0007669"/>
    <property type="project" value="UniProtKB-KW"/>
</dbReference>
<dbReference type="GO" id="GO:0006357">
    <property type="term" value="P:regulation of transcription by RNA polymerase II"/>
    <property type="evidence" value="ECO:0007669"/>
    <property type="project" value="TreeGrafter"/>
</dbReference>
<dbReference type="EMBL" id="CH902619">
    <property type="protein sequence ID" value="KPU77251.1"/>
    <property type="molecule type" value="Genomic_DNA"/>
</dbReference>
<organism evidence="13 14">
    <name type="scientific">Drosophila ananassae</name>
    <name type="common">Fruit fly</name>
    <dbReference type="NCBI Taxonomy" id="7217"/>
    <lineage>
        <taxon>Eukaryota</taxon>
        <taxon>Metazoa</taxon>
        <taxon>Ecdysozoa</taxon>
        <taxon>Arthropoda</taxon>
        <taxon>Hexapoda</taxon>
        <taxon>Insecta</taxon>
        <taxon>Pterygota</taxon>
        <taxon>Neoptera</taxon>
        <taxon>Endopterygota</taxon>
        <taxon>Diptera</taxon>
        <taxon>Brachycera</taxon>
        <taxon>Muscomorpha</taxon>
        <taxon>Ephydroidea</taxon>
        <taxon>Drosophilidae</taxon>
        <taxon>Drosophila</taxon>
        <taxon>Sophophora</taxon>
    </lineage>
</organism>
<evidence type="ECO:0000313" key="14">
    <source>
        <dbReference type="Proteomes" id="UP000007801"/>
    </source>
</evidence>
<evidence type="ECO:0000256" key="3">
    <source>
        <dbReference type="ARBA" id="ARBA00022782"/>
    </source>
</evidence>
<dbReference type="PANTHER" id="PTHR23110">
    <property type="entry name" value="BTB DOMAIN TRANSCRIPTION FACTOR"/>
    <property type="match status" value="1"/>
</dbReference>
<dbReference type="InterPro" id="IPR051095">
    <property type="entry name" value="Dros_DevTransReg"/>
</dbReference>
<keyword evidence="9" id="KW-0863">Zinc-finger</keyword>
<dbReference type="SMART" id="SM00225">
    <property type="entry name" value="BTB"/>
    <property type="match status" value="1"/>
</dbReference>
<feature type="compositionally biased region" description="Low complexity" evidence="10">
    <location>
        <begin position="324"/>
        <end position="333"/>
    </location>
</feature>
<feature type="region of interest" description="Disordered" evidence="10">
    <location>
        <begin position="357"/>
        <end position="393"/>
    </location>
</feature>
<keyword evidence="5" id="KW-0805">Transcription regulation</keyword>
<reference evidence="13 14" key="1">
    <citation type="journal article" date="2007" name="Nature">
        <title>Evolution of genes and genomes on the Drosophila phylogeny.</title>
        <authorList>
            <consortium name="Drosophila 12 Genomes Consortium"/>
            <person name="Clark A.G."/>
            <person name="Eisen M.B."/>
            <person name="Smith D.R."/>
            <person name="Bergman C.M."/>
            <person name="Oliver B."/>
            <person name="Markow T.A."/>
            <person name="Kaufman T.C."/>
            <person name="Kellis M."/>
            <person name="Gelbart W."/>
            <person name="Iyer V.N."/>
            <person name="Pollard D.A."/>
            <person name="Sackton T.B."/>
            <person name="Larracuente A.M."/>
            <person name="Singh N.D."/>
            <person name="Abad J.P."/>
            <person name="Abt D.N."/>
            <person name="Adryan B."/>
            <person name="Aguade M."/>
            <person name="Akashi H."/>
            <person name="Anderson W.W."/>
            <person name="Aquadro C.F."/>
            <person name="Ardell D.H."/>
            <person name="Arguello R."/>
            <person name="Artieri C.G."/>
            <person name="Barbash D.A."/>
            <person name="Barker D."/>
            <person name="Barsanti P."/>
            <person name="Batterham P."/>
            <person name="Batzoglou S."/>
            <person name="Begun D."/>
            <person name="Bhutkar A."/>
            <person name="Blanco E."/>
            <person name="Bosak S.A."/>
            <person name="Bradley R.K."/>
            <person name="Brand A.D."/>
            <person name="Brent M.R."/>
            <person name="Brooks A.N."/>
            <person name="Brown R.H."/>
            <person name="Butlin R.K."/>
            <person name="Caggese C."/>
            <person name="Calvi B.R."/>
            <person name="Bernardo de Carvalho A."/>
            <person name="Caspi A."/>
            <person name="Castrezana S."/>
            <person name="Celniker S.E."/>
            <person name="Chang J.L."/>
            <person name="Chapple C."/>
            <person name="Chatterji S."/>
            <person name="Chinwalla A."/>
            <person name="Civetta A."/>
            <person name="Clifton S.W."/>
            <person name="Comeron J.M."/>
            <person name="Costello J.C."/>
            <person name="Coyne J.A."/>
            <person name="Daub J."/>
            <person name="David R.G."/>
            <person name="Delcher A.L."/>
            <person name="Delehaunty K."/>
            <person name="Do C.B."/>
            <person name="Ebling H."/>
            <person name="Edwards K."/>
            <person name="Eickbush T."/>
            <person name="Evans J.D."/>
            <person name="Filipski A."/>
            <person name="Findeiss S."/>
            <person name="Freyhult E."/>
            <person name="Fulton L."/>
            <person name="Fulton R."/>
            <person name="Garcia A.C."/>
            <person name="Gardiner A."/>
            <person name="Garfield D.A."/>
            <person name="Garvin B.E."/>
            <person name="Gibson G."/>
            <person name="Gilbert D."/>
            <person name="Gnerre S."/>
            <person name="Godfrey J."/>
            <person name="Good R."/>
            <person name="Gotea V."/>
            <person name="Gravely B."/>
            <person name="Greenberg A.J."/>
            <person name="Griffiths-Jones S."/>
            <person name="Gross S."/>
            <person name="Guigo R."/>
            <person name="Gustafson E.A."/>
            <person name="Haerty W."/>
            <person name="Hahn M.W."/>
            <person name="Halligan D.L."/>
            <person name="Halpern A.L."/>
            <person name="Halter G.M."/>
            <person name="Han M.V."/>
            <person name="Heger A."/>
            <person name="Hillier L."/>
            <person name="Hinrichs A.S."/>
            <person name="Holmes I."/>
            <person name="Hoskins R.A."/>
            <person name="Hubisz M.J."/>
            <person name="Hultmark D."/>
            <person name="Huntley M.A."/>
            <person name="Jaffe D.B."/>
            <person name="Jagadeeshan S."/>
            <person name="Jeck W.R."/>
            <person name="Johnson J."/>
            <person name="Jones C.D."/>
            <person name="Jordan W.C."/>
            <person name="Karpen G.H."/>
            <person name="Kataoka E."/>
            <person name="Keightley P.D."/>
            <person name="Kheradpour P."/>
            <person name="Kirkness E.F."/>
            <person name="Koerich L.B."/>
            <person name="Kristiansen K."/>
            <person name="Kudrna D."/>
            <person name="Kulathinal R.J."/>
            <person name="Kumar S."/>
            <person name="Kwok R."/>
            <person name="Lander E."/>
            <person name="Langley C.H."/>
            <person name="Lapoint R."/>
            <person name="Lazzaro B.P."/>
            <person name="Lee S.J."/>
            <person name="Levesque L."/>
            <person name="Li R."/>
            <person name="Lin C.F."/>
            <person name="Lin M.F."/>
            <person name="Lindblad-Toh K."/>
            <person name="Llopart A."/>
            <person name="Long M."/>
            <person name="Low L."/>
            <person name="Lozovsky E."/>
            <person name="Lu J."/>
            <person name="Luo M."/>
            <person name="Machado C.A."/>
            <person name="Makalowski W."/>
            <person name="Marzo M."/>
            <person name="Matsuda M."/>
            <person name="Matzkin L."/>
            <person name="McAllister B."/>
            <person name="McBride C.S."/>
            <person name="McKernan B."/>
            <person name="McKernan K."/>
            <person name="Mendez-Lago M."/>
            <person name="Minx P."/>
            <person name="Mollenhauer M.U."/>
            <person name="Montooth K."/>
            <person name="Mount S.M."/>
            <person name="Mu X."/>
            <person name="Myers E."/>
            <person name="Negre B."/>
            <person name="Newfeld S."/>
            <person name="Nielsen R."/>
            <person name="Noor M.A."/>
            <person name="O'Grady P."/>
            <person name="Pachter L."/>
            <person name="Papaceit M."/>
            <person name="Parisi M.J."/>
            <person name="Parisi M."/>
            <person name="Parts L."/>
            <person name="Pedersen J.S."/>
            <person name="Pesole G."/>
            <person name="Phillippy A.M."/>
            <person name="Ponting C.P."/>
            <person name="Pop M."/>
            <person name="Porcelli D."/>
            <person name="Powell J.R."/>
            <person name="Prohaska S."/>
            <person name="Pruitt K."/>
            <person name="Puig M."/>
            <person name="Quesneville H."/>
            <person name="Ram K.R."/>
            <person name="Rand D."/>
            <person name="Rasmussen M.D."/>
            <person name="Reed L.K."/>
            <person name="Reenan R."/>
            <person name="Reily A."/>
            <person name="Remington K.A."/>
            <person name="Rieger T.T."/>
            <person name="Ritchie M.G."/>
            <person name="Robin C."/>
            <person name="Rogers Y.H."/>
            <person name="Rohde C."/>
            <person name="Rozas J."/>
            <person name="Rubenfield M.J."/>
            <person name="Ruiz A."/>
            <person name="Russo S."/>
            <person name="Salzberg S.L."/>
            <person name="Sanchez-Gracia A."/>
            <person name="Saranga D.J."/>
            <person name="Sato H."/>
            <person name="Schaeffer S.W."/>
            <person name="Schatz M.C."/>
            <person name="Schlenke T."/>
            <person name="Schwartz R."/>
            <person name="Segarra C."/>
            <person name="Singh R.S."/>
            <person name="Sirot L."/>
            <person name="Sirota M."/>
            <person name="Sisneros N.B."/>
            <person name="Smith C.D."/>
            <person name="Smith T.F."/>
            <person name="Spieth J."/>
            <person name="Stage D.E."/>
            <person name="Stark A."/>
            <person name="Stephan W."/>
            <person name="Strausberg R.L."/>
            <person name="Strempel S."/>
            <person name="Sturgill D."/>
            <person name="Sutton G."/>
            <person name="Sutton G.G."/>
            <person name="Tao W."/>
            <person name="Teichmann S."/>
            <person name="Tobari Y.N."/>
            <person name="Tomimura Y."/>
            <person name="Tsolas J.M."/>
            <person name="Valente V.L."/>
            <person name="Venter E."/>
            <person name="Venter J.C."/>
            <person name="Vicario S."/>
            <person name="Vieira F.G."/>
            <person name="Vilella A.J."/>
            <person name="Villasante A."/>
            <person name="Walenz B."/>
            <person name="Wang J."/>
            <person name="Wasserman M."/>
            <person name="Watts T."/>
            <person name="Wilson D."/>
            <person name="Wilson R.K."/>
            <person name="Wing R.A."/>
            <person name="Wolfner M.F."/>
            <person name="Wong A."/>
            <person name="Wong G.K."/>
            <person name="Wu C.I."/>
            <person name="Wu G."/>
            <person name="Yamamoto D."/>
            <person name="Yang H.P."/>
            <person name="Yang S.P."/>
            <person name="Yorke J.A."/>
            <person name="Yoshida K."/>
            <person name="Zdobnov E."/>
            <person name="Zhang P."/>
            <person name="Zhang Y."/>
            <person name="Zimin A.V."/>
            <person name="Baldwin J."/>
            <person name="Abdouelleil A."/>
            <person name="Abdulkadir J."/>
            <person name="Abebe A."/>
            <person name="Abera B."/>
            <person name="Abreu J."/>
            <person name="Acer S.C."/>
            <person name="Aftuck L."/>
            <person name="Alexander A."/>
            <person name="An P."/>
            <person name="Anderson E."/>
            <person name="Anderson S."/>
            <person name="Arachi H."/>
            <person name="Azer M."/>
            <person name="Bachantsang P."/>
            <person name="Barry A."/>
            <person name="Bayul T."/>
            <person name="Berlin A."/>
            <person name="Bessette D."/>
            <person name="Bloom T."/>
            <person name="Blye J."/>
            <person name="Boguslavskiy L."/>
            <person name="Bonnet C."/>
            <person name="Boukhgalter B."/>
            <person name="Bourzgui I."/>
            <person name="Brown A."/>
            <person name="Cahill P."/>
            <person name="Channer S."/>
            <person name="Cheshatsang Y."/>
            <person name="Chuda L."/>
            <person name="Citroen M."/>
            <person name="Collymore A."/>
            <person name="Cooke P."/>
            <person name="Costello M."/>
            <person name="D'Aco K."/>
            <person name="Daza R."/>
            <person name="De Haan G."/>
            <person name="DeGray S."/>
            <person name="DeMaso C."/>
            <person name="Dhargay N."/>
            <person name="Dooley K."/>
            <person name="Dooley E."/>
            <person name="Doricent M."/>
            <person name="Dorje P."/>
            <person name="Dorjee K."/>
            <person name="Dupes A."/>
            <person name="Elong R."/>
            <person name="Falk J."/>
            <person name="Farina A."/>
            <person name="Faro S."/>
            <person name="Ferguson D."/>
            <person name="Fisher S."/>
            <person name="Foley C.D."/>
            <person name="Franke A."/>
            <person name="Friedrich D."/>
            <person name="Gadbois L."/>
            <person name="Gearin G."/>
            <person name="Gearin C.R."/>
            <person name="Giannoukos G."/>
            <person name="Goode T."/>
            <person name="Graham J."/>
            <person name="Grandbois E."/>
            <person name="Grewal S."/>
            <person name="Gyaltsen K."/>
            <person name="Hafez N."/>
            <person name="Hagos B."/>
            <person name="Hall J."/>
            <person name="Henson C."/>
            <person name="Hollinger A."/>
            <person name="Honan T."/>
            <person name="Huard M.D."/>
            <person name="Hughes L."/>
            <person name="Hurhula B."/>
            <person name="Husby M.E."/>
            <person name="Kamat A."/>
            <person name="Kanga B."/>
            <person name="Kashin S."/>
            <person name="Khazanovich D."/>
            <person name="Kisner P."/>
            <person name="Lance K."/>
            <person name="Lara M."/>
            <person name="Lee W."/>
            <person name="Lennon N."/>
            <person name="Letendre F."/>
            <person name="LeVine R."/>
            <person name="Lipovsky A."/>
            <person name="Liu X."/>
            <person name="Liu J."/>
            <person name="Liu S."/>
            <person name="Lokyitsang T."/>
            <person name="Lokyitsang Y."/>
            <person name="Lubonja R."/>
            <person name="Lui A."/>
            <person name="MacDonald P."/>
            <person name="Magnisalis V."/>
            <person name="Maru K."/>
            <person name="Matthews C."/>
            <person name="McCusker W."/>
            <person name="McDonough S."/>
            <person name="Mehta T."/>
            <person name="Meldrim J."/>
            <person name="Meneus L."/>
            <person name="Mihai O."/>
            <person name="Mihalev A."/>
            <person name="Mihova T."/>
            <person name="Mittelman R."/>
            <person name="Mlenga V."/>
            <person name="Montmayeur A."/>
            <person name="Mulrain L."/>
            <person name="Navidi A."/>
            <person name="Naylor J."/>
            <person name="Negash T."/>
            <person name="Nguyen T."/>
            <person name="Nguyen N."/>
            <person name="Nicol R."/>
            <person name="Norbu C."/>
            <person name="Norbu N."/>
            <person name="Novod N."/>
            <person name="O'Neill B."/>
            <person name="Osman S."/>
            <person name="Markiewicz E."/>
            <person name="Oyono O.L."/>
            <person name="Patti C."/>
            <person name="Phunkhang P."/>
            <person name="Pierre F."/>
            <person name="Priest M."/>
            <person name="Raghuraman S."/>
            <person name="Rege F."/>
            <person name="Reyes R."/>
            <person name="Rise C."/>
            <person name="Rogov P."/>
            <person name="Ross K."/>
            <person name="Ryan E."/>
            <person name="Settipalli S."/>
            <person name="Shea T."/>
            <person name="Sherpa N."/>
            <person name="Shi L."/>
            <person name="Shih D."/>
            <person name="Sparrow T."/>
            <person name="Spaulding J."/>
            <person name="Stalker J."/>
            <person name="Stange-Thomann N."/>
            <person name="Stavropoulos S."/>
            <person name="Stone C."/>
            <person name="Strader C."/>
            <person name="Tesfaye S."/>
            <person name="Thomson T."/>
            <person name="Thoulutsang Y."/>
            <person name="Thoulutsang D."/>
            <person name="Topham K."/>
            <person name="Topping I."/>
            <person name="Tsamla T."/>
            <person name="Vassiliev H."/>
            <person name="Vo A."/>
            <person name="Wangchuk T."/>
            <person name="Wangdi T."/>
            <person name="Weiand M."/>
            <person name="Wilkinson J."/>
            <person name="Wilson A."/>
            <person name="Yadav S."/>
            <person name="Young G."/>
            <person name="Yu Q."/>
            <person name="Zembek L."/>
            <person name="Zhong D."/>
            <person name="Zimmer A."/>
            <person name="Zwirko Z."/>
            <person name="Jaffe D.B."/>
            <person name="Alvarez P."/>
            <person name="Brockman W."/>
            <person name="Butler J."/>
            <person name="Chin C."/>
            <person name="Gnerre S."/>
            <person name="Grabherr M."/>
            <person name="Kleber M."/>
            <person name="Mauceli E."/>
            <person name="MacCallum I."/>
        </authorList>
    </citation>
    <scope>NUCLEOTIDE SEQUENCE [LARGE SCALE GENOMIC DNA]</scope>
    <source>
        <strain evidence="14">Tucson 14024-0371.13</strain>
    </source>
</reference>
<evidence type="ECO:0000256" key="6">
    <source>
        <dbReference type="ARBA" id="ARBA00023163"/>
    </source>
</evidence>
<dbReference type="OrthoDB" id="407106at2759"/>
<dbReference type="GO" id="GO:0007526">
    <property type="term" value="P:larval somatic muscle development"/>
    <property type="evidence" value="ECO:0007669"/>
    <property type="project" value="UniProtKB-ARBA"/>
</dbReference>